<feature type="transmembrane region" description="Helical" evidence="1">
    <location>
        <begin position="118"/>
        <end position="135"/>
    </location>
</feature>
<reference evidence="2 3" key="1">
    <citation type="submission" date="2020-08" db="EMBL/GenBank/DDBJ databases">
        <title>Genomic Encyclopedia of Type Strains, Phase IV (KMG-IV): sequencing the most valuable type-strain genomes for metagenomic binning, comparative biology and taxonomic classification.</title>
        <authorList>
            <person name="Goeker M."/>
        </authorList>
    </citation>
    <scope>NUCLEOTIDE SEQUENCE [LARGE SCALE GENOMIC DNA]</scope>
    <source>
        <strain evidence="2 3">DSM 29514</strain>
    </source>
</reference>
<gene>
    <name evidence="2" type="ORF">GGQ72_003542</name>
</gene>
<accession>A0A7W6LII0</accession>
<dbReference type="Pfam" id="PF20398">
    <property type="entry name" value="DUF6691"/>
    <property type="match status" value="1"/>
</dbReference>
<dbReference type="AlphaFoldDB" id="A0A7W6LII0"/>
<dbReference type="Proteomes" id="UP000519897">
    <property type="component" value="Unassembled WGS sequence"/>
</dbReference>
<evidence type="ECO:0000256" key="1">
    <source>
        <dbReference type="SAM" id="Phobius"/>
    </source>
</evidence>
<dbReference type="EMBL" id="JACIEC010000005">
    <property type="protein sequence ID" value="MBB4144980.1"/>
    <property type="molecule type" value="Genomic_DNA"/>
</dbReference>
<comment type="caution">
    <text evidence="2">The sequence shown here is derived from an EMBL/GenBank/DDBJ whole genome shotgun (WGS) entry which is preliminary data.</text>
</comment>
<evidence type="ECO:0008006" key="4">
    <source>
        <dbReference type="Google" id="ProtNLM"/>
    </source>
</evidence>
<keyword evidence="3" id="KW-1185">Reference proteome</keyword>
<name>A0A7W6LII0_9HYPH</name>
<evidence type="ECO:0000313" key="2">
    <source>
        <dbReference type="EMBL" id="MBB4144980.1"/>
    </source>
</evidence>
<proteinExistence type="predicted"/>
<keyword evidence="1" id="KW-1133">Transmembrane helix</keyword>
<dbReference type="InterPro" id="IPR046513">
    <property type="entry name" value="DUF6691"/>
</dbReference>
<keyword evidence="1" id="KW-0472">Membrane</keyword>
<dbReference type="RefSeq" id="WP_165130865.1">
    <property type="nucleotide sequence ID" value="NZ_CP049249.1"/>
</dbReference>
<keyword evidence="1" id="KW-0812">Transmembrane</keyword>
<protein>
    <recommendedName>
        <fullName evidence="4">YeeE/YedE family protein</fullName>
    </recommendedName>
</protein>
<sequence length="140" mass="14944">MNARVIVAVVAGILFGIGLVISDMINPARVLAFLDVAGDWDPSLAFVMGGALIPSAIAYRIKARRQIPVFDTSFHVPENRNPDRKLIAGSALFGLGWGLVGLCPGPAFAGLALGRWEIVLFVAAMIGGMAIHRLFQNRFA</sequence>
<feature type="transmembrane region" description="Helical" evidence="1">
    <location>
        <begin position="86"/>
        <end position="112"/>
    </location>
</feature>
<feature type="transmembrane region" description="Helical" evidence="1">
    <location>
        <begin position="42"/>
        <end position="61"/>
    </location>
</feature>
<evidence type="ECO:0000313" key="3">
    <source>
        <dbReference type="Proteomes" id="UP000519897"/>
    </source>
</evidence>
<organism evidence="2 3">
    <name type="scientific">Rhizobium rhizoryzae</name>
    <dbReference type="NCBI Taxonomy" id="451876"/>
    <lineage>
        <taxon>Bacteria</taxon>
        <taxon>Pseudomonadati</taxon>
        <taxon>Pseudomonadota</taxon>
        <taxon>Alphaproteobacteria</taxon>
        <taxon>Hyphomicrobiales</taxon>
        <taxon>Rhizobiaceae</taxon>
        <taxon>Rhizobium/Agrobacterium group</taxon>
        <taxon>Rhizobium</taxon>
    </lineage>
</organism>